<dbReference type="AlphaFoldDB" id="A0AA41Q9B4"/>
<dbReference type="Pfam" id="PF08974">
    <property type="entry name" value="DUF1877"/>
    <property type="match status" value="1"/>
</dbReference>
<gene>
    <name evidence="1" type="ORF">LZ495_39620</name>
</gene>
<protein>
    <submittedName>
        <fullName evidence="1">YfbM family protein</fullName>
    </submittedName>
</protein>
<accession>A0AA41Q9B4</accession>
<dbReference type="Proteomes" id="UP001165378">
    <property type="component" value="Unassembled WGS sequence"/>
</dbReference>
<organism evidence="1 2">
    <name type="scientific">Yinghuangia soli</name>
    <dbReference type="NCBI Taxonomy" id="2908204"/>
    <lineage>
        <taxon>Bacteria</taxon>
        <taxon>Bacillati</taxon>
        <taxon>Actinomycetota</taxon>
        <taxon>Actinomycetes</taxon>
        <taxon>Kitasatosporales</taxon>
        <taxon>Streptomycetaceae</taxon>
        <taxon>Yinghuangia</taxon>
    </lineage>
</organism>
<sequence>MSVRYYWQRVPGDWLGSKSPRQLWDVLMGRVTDDAVPRAISVQSSCSLMHYLLATAAPDDPAAELPLFGGGLLREGAEHPEYGFVGVELFALTPDDVRSAADFLERAPLEQWVAEHDPLLRERARELGFSGAFNQDWADYLVENLLAVSSYFREAAKAGHAVVSWQNA</sequence>
<dbReference type="InterPro" id="IPR015068">
    <property type="entry name" value="DUF1877"/>
</dbReference>
<name>A0AA41Q9B4_9ACTN</name>
<dbReference type="EMBL" id="JAKFHA010000047">
    <property type="protein sequence ID" value="MCF2533300.1"/>
    <property type="molecule type" value="Genomic_DNA"/>
</dbReference>
<keyword evidence="2" id="KW-1185">Reference proteome</keyword>
<evidence type="ECO:0000313" key="1">
    <source>
        <dbReference type="EMBL" id="MCF2533300.1"/>
    </source>
</evidence>
<reference evidence="1" key="1">
    <citation type="submission" date="2022-01" db="EMBL/GenBank/DDBJ databases">
        <title>Genome-Based Taxonomic Classification of the Phylum Actinobacteria.</title>
        <authorList>
            <person name="Gao Y."/>
        </authorList>
    </citation>
    <scope>NUCLEOTIDE SEQUENCE</scope>
    <source>
        <strain evidence="1">KLBMP 8922</strain>
    </source>
</reference>
<dbReference type="RefSeq" id="WP_235058075.1">
    <property type="nucleotide sequence ID" value="NZ_JAKFHA010000047.1"/>
</dbReference>
<comment type="caution">
    <text evidence="1">The sequence shown here is derived from an EMBL/GenBank/DDBJ whole genome shotgun (WGS) entry which is preliminary data.</text>
</comment>
<dbReference type="InterPro" id="IPR035944">
    <property type="entry name" value="YfbM-like_sf"/>
</dbReference>
<dbReference type="Gene3D" id="3.40.1760.10">
    <property type="entry name" value="YfbM-like super family"/>
    <property type="match status" value="1"/>
</dbReference>
<proteinExistence type="predicted"/>
<evidence type="ECO:0000313" key="2">
    <source>
        <dbReference type="Proteomes" id="UP001165378"/>
    </source>
</evidence>